<dbReference type="Proteomes" id="UP001238540">
    <property type="component" value="Unassembled WGS sequence"/>
</dbReference>
<feature type="domain" description="Serine aminopeptidase S33" evidence="1">
    <location>
        <begin position="56"/>
        <end position="312"/>
    </location>
</feature>
<accession>A0ABT8BPW3</accession>
<reference evidence="3" key="1">
    <citation type="journal article" date="2019" name="Int. J. Syst. Evol. Microbiol.">
        <title>The Global Catalogue of Microorganisms (GCM) 10K type strain sequencing project: providing services to taxonomists for standard genome sequencing and annotation.</title>
        <authorList>
            <consortium name="The Broad Institute Genomics Platform"/>
            <consortium name="The Broad Institute Genome Sequencing Center for Infectious Disease"/>
            <person name="Wu L."/>
            <person name="Ma J."/>
        </authorList>
    </citation>
    <scope>NUCLEOTIDE SEQUENCE [LARGE SCALE GENOMIC DNA]</scope>
    <source>
        <strain evidence="3">CECT 7398</strain>
    </source>
</reference>
<protein>
    <submittedName>
        <fullName evidence="2">Alpha/beta fold hydrolase</fullName>
    </submittedName>
</protein>
<organism evidence="2 3">
    <name type="scientific">Vibrio ostreicida</name>
    <dbReference type="NCBI Taxonomy" id="526588"/>
    <lineage>
        <taxon>Bacteria</taxon>
        <taxon>Pseudomonadati</taxon>
        <taxon>Pseudomonadota</taxon>
        <taxon>Gammaproteobacteria</taxon>
        <taxon>Vibrionales</taxon>
        <taxon>Vibrionaceae</taxon>
        <taxon>Vibrio</taxon>
    </lineage>
</organism>
<dbReference type="InterPro" id="IPR022742">
    <property type="entry name" value="Hydrolase_4"/>
</dbReference>
<dbReference type="SUPFAM" id="SSF53474">
    <property type="entry name" value="alpha/beta-Hydrolases"/>
    <property type="match status" value="1"/>
</dbReference>
<gene>
    <name evidence="2" type="ORF">QWZ16_03270</name>
</gene>
<keyword evidence="3" id="KW-1185">Reference proteome</keyword>
<dbReference type="PANTHER" id="PTHR11614">
    <property type="entry name" value="PHOSPHOLIPASE-RELATED"/>
    <property type="match status" value="1"/>
</dbReference>
<evidence type="ECO:0000259" key="1">
    <source>
        <dbReference type="Pfam" id="PF12146"/>
    </source>
</evidence>
<evidence type="ECO:0000313" key="3">
    <source>
        <dbReference type="Proteomes" id="UP001238540"/>
    </source>
</evidence>
<comment type="caution">
    <text evidence="2">The sequence shown here is derived from an EMBL/GenBank/DDBJ whole genome shotgun (WGS) entry which is preliminary data.</text>
</comment>
<name>A0ABT8BPW3_9VIBR</name>
<dbReference type="RefSeq" id="WP_076590665.1">
    <property type="nucleotide sequence ID" value="NZ_JABEYA020000022.1"/>
</dbReference>
<keyword evidence="2" id="KW-0378">Hydrolase</keyword>
<dbReference type="Gene3D" id="3.40.50.1820">
    <property type="entry name" value="alpha/beta hydrolase"/>
    <property type="match status" value="1"/>
</dbReference>
<proteinExistence type="predicted"/>
<dbReference type="InterPro" id="IPR029058">
    <property type="entry name" value="AB_hydrolase_fold"/>
</dbReference>
<dbReference type="InterPro" id="IPR051044">
    <property type="entry name" value="MAG_DAG_Lipase"/>
</dbReference>
<evidence type="ECO:0000313" key="2">
    <source>
        <dbReference type="EMBL" id="MDN3608773.1"/>
    </source>
</evidence>
<dbReference type="GO" id="GO:0016787">
    <property type="term" value="F:hydrolase activity"/>
    <property type="evidence" value="ECO:0007669"/>
    <property type="project" value="UniProtKB-KW"/>
</dbReference>
<dbReference type="EMBL" id="JAUFQC010000001">
    <property type="protein sequence ID" value="MDN3608773.1"/>
    <property type="molecule type" value="Genomic_DNA"/>
</dbReference>
<sequence length="329" mass="38085">MNGSSLRITPIYTKESNFEQVMNSHIAALWCSREEGFVTSFDKKKLFWIKLTSPQHTRAIVVVNGRIESAWKYQELFYDLFQQGYDIYSFDHRGQGLSDRLIDNKEMGYVGDYQDYIQDFHTLVEHFSLDGYEKRYLLGHSMGGNIATRYVQTYPKHCFSAIALSAPMFGVNMPKHLKPIALVLSQIMTALAAHPKFAPGQAPYSPKPFDTNLLTQSAVRYYWFRELYENMPQLKVGGASTRWLWQGLMAAKKCHLMTRHIGIPLLLLQAGNDKIVSNPDQTRFIRKLTKTNNQCEMKVIEQSLHELLFEKDHYRNQALDAILSFFARY</sequence>
<dbReference type="Pfam" id="PF12146">
    <property type="entry name" value="Hydrolase_4"/>
    <property type="match status" value="1"/>
</dbReference>